<accession>A0A1M4MNJ4</accession>
<keyword evidence="6 10" id="KW-0418">Kinase</keyword>
<comment type="similarity">
    <text evidence="2 10">Belongs to the cytidylate kinase family. Type 2 subfamily.</text>
</comment>
<keyword evidence="4 10" id="KW-0808">Transferase</keyword>
<dbReference type="GO" id="GO:0036430">
    <property type="term" value="F:CMP kinase activity"/>
    <property type="evidence" value="ECO:0007669"/>
    <property type="project" value="RHEA"/>
</dbReference>
<dbReference type="EC" id="2.7.4.25" evidence="10"/>
<gene>
    <name evidence="10" type="primary">cmk</name>
    <name evidence="11" type="ORF">L21_2377</name>
</gene>
<keyword evidence="5 10" id="KW-0547">Nucleotide-binding</keyword>
<evidence type="ECO:0000256" key="5">
    <source>
        <dbReference type="ARBA" id="ARBA00022741"/>
    </source>
</evidence>
<dbReference type="InterPro" id="IPR011994">
    <property type="entry name" value="Cytidylate_kinase_dom"/>
</dbReference>
<evidence type="ECO:0000313" key="11">
    <source>
        <dbReference type="EMBL" id="SCL76446.1"/>
    </source>
</evidence>
<comment type="catalytic activity">
    <reaction evidence="8 10">
        <text>dCMP + ATP = dCDP + ADP</text>
        <dbReference type="Rhea" id="RHEA:25094"/>
        <dbReference type="ChEBI" id="CHEBI:30616"/>
        <dbReference type="ChEBI" id="CHEBI:57566"/>
        <dbReference type="ChEBI" id="CHEBI:58593"/>
        <dbReference type="ChEBI" id="CHEBI:456216"/>
        <dbReference type="EC" id="2.7.4.25"/>
    </reaction>
</comment>
<protein>
    <recommendedName>
        <fullName evidence="10">Cytidylate kinase</fullName>
        <shortName evidence="10">CK</shortName>
        <ecNumber evidence="10">2.7.4.25</ecNumber>
    </recommendedName>
    <alternativeName>
        <fullName evidence="10">Cytidine monophosphate kinase</fullName>
        <shortName evidence="10">CMP kinase</shortName>
    </alternativeName>
</protein>
<feature type="binding site" evidence="10">
    <location>
        <begin position="7"/>
        <end position="15"/>
    </location>
    <ligand>
        <name>ATP</name>
        <dbReference type="ChEBI" id="CHEBI:30616"/>
    </ligand>
</feature>
<dbReference type="NCBIfam" id="TIGR02173">
    <property type="entry name" value="cyt_kin_arch"/>
    <property type="match status" value="1"/>
</dbReference>
<dbReference type="InterPro" id="IPR027417">
    <property type="entry name" value="P-loop_NTPase"/>
</dbReference>
<evidence type="ECO:0000256" key="10">
    <source>
        <dbReference type="HAMAP-Rule" id="MF_00239"/>
    </source>
</evidence>
<dbReference type="GO" id="GO:0036431">
    <property type="term" value="F:dCMP kinase activity"/>
    <property type="evidence" value="ECO:0007669"/>
    <property type="project" value="InterPro"/>
</dbReference>
<evidence type="ECO:0000256" key="8">
    <source>
        <dbReference type="ARBA" id="ARBA00047615"/>
    </source>
</evidence>
<evidence type="ECO:0000256" key="9">
    <source>
        <dbReference type="ARBA" id="ARBA00048478"/>
    </source>
</evidence>
<comment type="subcellular location">
    <subcellularLocation>
        <location evidence="1 10">Cytoplasm</location>
    </subcellularLocation>
</comment>
<dbReference type="GO" id="GO:0006220">
    <property type="term" value="P:pyrimidine nucleotide metabolic process"/>
    <property type="evidence" value="ECO:0007669"/>
    <property type="project" value="UniProtKB-UniRule"/>
</dbReference>
<organism evidence="11 12">
    <name type="scientific">Methanoculleus chikugoensis</name>
    <dbReference type="NCBI Taxonomy" id="118126"/>
    <lineage>
        <taxon>Archaea</taxon>
        <taxon>Methanobacteriati</taxon>
        <taxon>Methanobacteriota</taxon>
        <taxon>Stenosarchaea group</taxon>
        <taxon>Methanomicrobia</taxon>
        <taxon>Methanomicrobiales</taxon>
        <taxon>Methanomicrobiaceae</taxon>
        <taxon>Methanoculleus</taxon>
    </lineage>
</organism>
<dbReference type="STRING" id="118126.L21_2377"/>
<dbReference type="GO" id="GO:0005737">
    <property type="term" value="C:cytoplasm"/>
    <property type="evidence" value="ECO:0007669"/>
    <property type="project" value="UniProtKB-SubCell"/>
</dbReference>
<reference evidence="11 12" key="1">
    <citation type="submission" date="2016-08" db="EMBL/GenBank/DDBJ databases">
        <authorList>
            <person name="Seilhamer J.J."/>
        </authorList>
    </citation>
    <scope>NUCLEOTIDE SEQUENCE [LARGE SCALE GENOMIC DNA]</scope>
    <source>
        <strain evidence="11">L21-II-0</strain>
    </source>
</reference>
<evidence type="ECO:0000256" key="7">
    <source>
        <dbReference type="ARBA" id="ARBA00022840"/>
    </source>
</evidence>
<sequence>MRITISGPPGSGTTSLARYLAGKHGLALISAGEVFRQLAKEHGMELAEFGQFAESDPSVDRMIDARQKEIGEASDNIIVEGRLSGRMVENADLRIWLSASLSCRAKRIAGRDGMDEEGARIYTENRQRSESTRYRNYYGIDIDDLSPYDIVLSSGTFGVDALGAIVDTVIACLARQREGAR</sequence>
<comment type="catalytic activity">
    <reaction evidence="9 10">
        <text>CMP + ATP = CDP + ADP</text>
        <dbReference type="Rhea" id="RHEA:11600"/>
        <dbReference type="ChEBI" id="CHEBI:30616"/>
        <dbReference type="ChEBI" id="CHEBI:58069"/>
        <dbReference type="ChEBI" id="CHEBI:60377"/>
        <dbReference type="ChEBI" id="CHEBI:456216"/>
        <dbReference type="EC" id="2.7.4.25"/>
    </reaction>
</comment>
<dbReference type="GO" id="GO:0005524">
    <property type="term" value="F:ATP binding"/>
    <property type="evidence" value="ECO:0007669"/>
    <property type="project" value="UniProtKB-UniRule"/>
</dbReference>
<evidence type="ECO:0000256" key="6">
    <source>
        <dbReference type="ARBA" id="ARBA00022777"/>
    </source>
</evidence>
<evidence type="ECO:0000256" key="4">
    <source>
        <dbReference type="ARBA" id="ARBA00022679"/>
    </source>
</evidence>
<dbReference type="EMBL" id="FMID01000060">
    <property type="protein sequence ID" value="SCL76446.1"/>
    <property type="molecule type" value="Genomic_DNA"/>
</dbReference>
<evidence type="ECO:0000256" key="1">
    <source>
        <dbReference type="ARBA" id="ARBA00004496"/>
    </source>
</evidence>
<evidence type="ECO:0000313" key="12">
    <source>
        <dbReference type="Proteomes" id="UP000184671"/>
    </source>
</evidence>
<keyword evidence="3 10" id="KW-0963">Cytoplasm</keyword>
<evidence type="ECO:0000256" key="3">
    <source>
        <dbReference type="ARBA" id="ARBA00022490"/>
    </source>
</evidence>
<dbReference type="RefSeq" id="WP_074370653.1">
    <property type="nucleotide sequence ID" value="NZ_FMID01000060.1"/>
</dbReference>
<keyword evidence="7 10" id="KW-0067">ATP-binding</keyword>
<dbReference type="HAMAP" id="MF_00239">
    <property type="entry name" value="Cytidyl_kinase_type2"/>
    <property type="match status" value="1"/>
</dbReference>
<dbReference type="InterPro" id="IPR011892">
    <property type="entry name" value="Cyt_kin_arch"/>
</dbReference>
<dbReference type="Pfam" id="PF13189">
    <property type="entry name" value="Cytidylate_kin2"/>
    <property type="match status" value="1"/>
</dbReference>
<dbReference type="Proteomes" id="UP000184671">
    <property type="component" value="Unassembled WGS sequence"/>
</dbReference>
<dbReference type="OrthoDB" id="31096at2157"/>
<dbReference type="AlphaFoldDB" id="A0A1M4MNJ4"/>
<dbReference type="CDD" id="cd02020">
    <property type="entry name" value="CMPK"/>
    <property type="match status" value="1"/>
</dbReference>
<dbReference type="Gene3D" id="3.40.50.300">
    <property type="entry name" value="P-loop containing nucleotide triphosphate hydrolases"/>
    <property type="match status" value="1"/>
</dbReference>
<name>A0A1M4MNJ4_9EURY</name>
<evidence type="ECO:0000256" key="2">
    <source>
        <dbReference type="ARBA" id="ARBA00011005"/>
    </source>
</evidence>
<proteinExistence type="inferred from homology"/>
<dbReference type="SUPFAM" id="SSF52540">
    <property type="entry name" value="P-loop containing nucleoside triphosphate hydrolases"/>
    <property type="match status" value="1"/>
</dbReference>